<evidence type="ECO:0000313" key="2">
    <source>
        <dbReference type="EMBL" id="CAF3731252.1"/>
    </source>
</evidence>
<name>A0A8S2DNN3_9BILA</name>
<dbReference type="Proteomes" id="UP000682733">
    <property type="component" value="Unassembled WGS sequence"/>
</dbReference>
<proteinExistence type="predicted"/>
<reference evidence="1" key="1">
    <citation type="submission" date="2021-02" db="EMBL/GenBank/DDBJ databases">
        <authorList>
            <person name="Nowell W R."/>
        </authorList>
    </citation>
    <scope>NUCLEOTIDE SEQUENCE</scope>
</reference>
<dbReference type="AlphaFoldDB" id="A0A8S2DNN3"/>
<organism evidence="1 3">
    <name type="scientific">Didymodactylos carnosus</name>
    <dbReference type="NCBI Taxonomy" id="1234261"/>
    <lineage>
        <taxon>Eukaryota</taxon>
        <taxon>Metazoa</taxon>
        <taxon>Spiralia</taxon>
        <taxon>Gnathifera</taxon>
        <taxon>Rotifera</taxon>
        <taxon>Eurotatoria</taxon>
        <taxon>Bdelloidea</taxon>
        <taxon>Philodinida</taxon>
        <taxon>Philodinidae</taxon>
        <taxon>Didymodactylos</taxon>
    </lineage>
</organism>
<comment type="caution">
    <text evidence="1">The sequence shown here is derived from an EMBL/GenBank/DDBJ whole genome shotgun (WGS) entry which is preliminary data.</text>
</comment>
<dbReference type="EMBL" id="CAJNOK010005036">
    <property type="protein sequence ID" value="CAF0958295.1"/>
    <property type="molecule type" value="Genomic_DNA"/>
</dbReference>
<sequence>MILFSFEEKAPGTYKYRRDSKERCSRASVDFTVHDVASYIDEKYYELTDTRWGAKYDRNSQRAYFEGHERVDVVEHGSNYTDYFLGRKGHYYTLTDGDNPTWINPTLSSPCVLFFHDESPFLSVTEQEYEHAAAEFPELEDTTELIM</sequence>
<protein>
    <submittedName>
        <fullName evidence="1">Uncharacterized protein</fullName>
    </submittedName>
</protein>
<dbReference type="Proteomes" id="UP000677228">
    <property type="component" value="Unassembled WGS sequence"/>
</dbReference>
<evidence type="ECO:0000313" key="1">
    <source>
        <dbReference type="EMBL" id="CAF0958295.1"/>
    </source>
</evidence>
<accession>A0A8S2DNN3</accession>
<dbReference type="EMBL" id="CAJOBA010005041">
    <property type="protein sequence ID" value="CAF3731252.1"/>
    <property type="molecule type" value="Genomic_DNA"/>
</dbReference>
<gene>
    <name evidence="1" type="ORF">OVA965_LOCUS12500</name>
    <name evidence="2" type="ORF">TMI583_LOCUS12504</name>
</gene>
<evidence type="ECO:0000313" key="3">
    <source>
        <dbReference type="Proteomes" id="UP000677228"/>
    </source>
</evidence>